<evidence type="ECO:0000259" key="9">
    <source>
        <dbReference type="PROSITE" id="PS50850"/>
    </source>
</evidence>
<keyword evidence="7 8" id="KW-0472">Membrane</keyword>
<feature type="transmembrane region" description="Helical" evidence="8">
    <location>
        <begin position="258"/>
        <end position="276"/>
    </location>
</feature>
<evidence type="ECO:0000256" key="8">
    <source>
        <dbReference type="RuleBase" id="RU365088"/>
    </source>
</evidence>
<feature type="transmembrane region" description="Helical" evidence="8">
    <location>
        <begin position="288"/>
        <end position="308"/>
    </location>
</feature>
<dbReference type="InterPro" id="IPR020846">
    <property type="entry name" value="MFS_dom"/>
</dbReference>
<proteinExistence type="inferred from homology"/>
<dbReference type="CDD" id="cd17320">
    <property type="entry name" value="MFS_MdfA_MDR_like"/>
    <property type="match status" value="1"/>
</dbReference>
<dbReference type="SUPFAM" id="SSF103473">
    <property type="entry name" value="MFS general substrate transporter"/>
    <property type="match status" value="1"/>
</dbReference>
<feature type="transmembrane region" description="Helical" evidence="8">
    <location>
        <begin position="53"/>
        <end position="73"/>
    </location>
</feature>
<evidence type="ECO:0000256" key="7">
    <source>
        <dbReference type="ARBA" id="ARBA00023136"/>
    </source>
</evidence>
<keyword evidence="11" id="KW-1185">Reference proteome</keyword>
<feature type="transmembrane region" description="Helical" evidence="8">
    <location>
        <begin position="16"/>
        <end position="33"/>
    </location>
</feature>
<evidence type="ECO:0000256" key="4">
    <source>
        <dbReference type="ARBA" id="ARBA00022475"/>
    </source>
</evidence>
<comment type="similarity">
    <text evidence="2 8">Belongs to the major facilitator superfamily. Bcr/CmlA family.</text>
</comment>
<comment type="caution">
    <text evidence="10">The sequence shown here is derived from an EMBL/GenBank/DDBJ whole genome shotgun (WGS) entry which is preliminary data.</text>
</comment>
<feature type="domain" description="Major facilitator superfamily (MFS) profile" evidence="9">
    <location>
        <begin position="18"/>
        <end position="401"/>
    </location>
</feature>
<comment type="subcellular location">
    <subcellularLocation>
        <location evidence="1 8">Cell membrane</location>
        <topology evidence="1 8">Multi-pass membrane protein</topology>
    </subcellularLocation>
</comment>
<sequence>MEQSLQSDRTARSRRFWMVVTLGSLTALAPLSIDMYLPALPMLAADLDTSASLTQLSLTLFLVGLGAGQIIAGPLSDARGRRGPLMIGLILYLISSVLCAVTSSIWVLLALRLVQGLSGAAGIVIARAIVRDLYEGTEMTKFFALLMLVNGAAPILAPIFGGQLLRVTTWHGVFVVLGLLGLMMLVASQLSLSETLPVERRSTGGIRKTLSTLRHLLRDRVFMGYAWAQGLVMAGMFAYIAGSPFVLQDLFGVSPQTFSLLFAVNGIGIIIAGQLAARLSVRYGELKVFVAGIALAAAGSLSLLVMILTGAGLFAVMVSLVAVVSSVGIVGPTGTSLAMQNQGKAAGSAAALIGVPPLFLGALIAPLVGIGGSETAVPMGAVIAVTDVGALLCYVLMIRGRN</sequence>
<dbReference type="Gene3D" id="1.20.1720.10">
    <property type="entry name" value="Multidrug resistance protein D"/>
    <property type="match status" value="1"/>
</dbReference>
<keyword evidence="6 8" id="KW-1133">Transmembrane helix</keyword>
<dbReference type="RefSeq" id="WP_267152169.1">
    <property type="nucleotide sequence ID" value="NZ_JAPMLT010000007.1"/>
</dbReference>
<dbReference type="PANTHER" id="PTHR23502">
    <property type="entry name" value="MAJOR FACILITATOR SUPERFAMILY"/>
    <property type="match status" value="1"/>
</dbReference>
<evidence type="ECO:0000313" key="11">
    <source>
        <dbReference type="Proteomes" id="UP001208017"/>
    </source>
</evidence>
<feature type="transmembrane region" description="Helical" evidence="8">
    <location>
        <begin position="142"/>
        <end position="160"/>
    </location>
</feature>
<dbReference type="InterPro" id="IPR001958">
    <property type="entry name" value="Tet-R_TetA/multi-R_MdtG-like"/>
</dbReference>
<name>A0ABT3X4M7_9BACL</name>
<organism evidence="10 11">
    <name type="scientific">Tumebacillus lacus</name>
    <dbReference type="NCBI Taxonomy" id="2995335"/>
    <lineage>
        <taxon>Bacteria</taxon>
        <taxon>Bacillati</taxon>
        <taxon>Bacillota</taxon>
        <taxon>Bacilli</taxon>
        <taxon>Bacillales</taxon>
        <taxon>Alicyclobacillaceae</taxon>
        <taxon>Tumebacillus</taxon>
    </lineage>
</organism>
<dbReference type="InterPro" id="IPR011701">
    <property type="entry name" value="MFS"/>
</dbReference>
<feature type="transmembrane region" description="Helical" evidence="8">
    <location>
        <begin position="376"/>
        <end position="397"/>
    </location>
</feature>
<protein>
    <recommendedName>
        <fullName evidence="8">Bcr/CflA family efflux transporter</fullName>
    </recommendedName>
</protein>
<evidence type="ECO:0000256" key="2">
    <source>
        <dbReference type="ARBA" id="ARBA00006236"/>
    </source>
</evidence>
<feature type="transmembrane region" description="Helical" evidence="8">
    <location>
        <begin position="113"/>
        <end position="130"/>
    </location>
</feature>
<gene>
    <name evidence="10" type="ORF">OS242_13320</name>
</gene>
<evidence type="ECO:0000256" key="5">
    <source>
        <dbReference type="ARBA" id="ARBA00022692"/>
    </source>
</evidence>
<dbReference type="Pfam" id="PF07690">
    <property type="entry name" value="MFS_1"/>
    <property type="match status" value="1"/>
</dbReference>
<accession>A0ABT3X4M7</accession>
<keyword evidence="4 8" id="KW-1003">Cell membrane</keyword>
<evidence type="ECO:0000256" key="3">
    <source>
        <dbReference type="ARBA" id="ARBA00022448"/>
    </source>
</evidence>
<dbReference type="PRINTS" id="PR01035">
    <property type="entry name" value="TCRTETA"/>
</dbReference>
<keyword evidence="3 8" id="KW-0813">Transport</keyword>
<evidence type="ECO:0000256" key="6">
    <source>
        <dbReference type="ARBA" id="ARBA00022989"/>
    </source>
</evidence>
<dbReference type="PROSITE" id="PS50850">
    <property type="entry name" value="MFS"/>
    <property type="match status" value="1"/>
</dbReference>
<feature type="transmembrane region" description="Helical" evidence="8">
    <location>
        <begin position="314"/>
        <end position="337"/>
    </location>
</feature>
<dbReference type="InterPro" id="IPR036259">
    <property type="entry name" value="MFS_trans_sf"/>
</dbReference>
<feature type="transmembrane region" description="Helical" evidence="8">
    <location>
        <begin position="349"/>
        <end position="370"/>
    </location>
</feature>
<feature type="transmembrane region" description="Helical" evidence="8">
    <location>
        <begin position="224"/>
        <end position="246"/>
    </location>
</feature>
<evidence type="ECO:0000313" key="10">
    <source>
        <dbReference type="EMBL" id="MCX7570923.1"/>
    </source>
</evidence>
<feature type="transmembrane region" description="Helical" evidence="8">
    <location>
        <begin position="85"/>
        <end position="107"/>
    </location>
</feature>
<keyword evidence="5 8" id="KW-0812">Transmembrane</keyword>
<dbReference type="NCBIfam" id="TIGR00710">
    <property type="entry name" value="efflux_Bcr_CflA"/>
    <property type="match status" value="1"/>
</dbReference>
<dbReference type="InterPro" id="IPR004812">
    <property type="entry name" value="Efflux_drug-R_Bcr/CmlA"/>
</dbReference>
<evidence type="ECO:0000256" key="1">
    <source>
        <dbReference type="ARBA" id="ARBA00004651"/>
    </source>
</evidence>
<feature type="transmembrane region" description="Helical" evidence="8">
    <location>
        <begin position="172"/>
        <end position="192"/>
    </location>
</feature>
<dbReference type="EMBL" id="JAPMLT010000007">
    <property type="protein sequence ID" value="MCX7570923.1"/>
    <property type="molecule type" value="Genomic_DNA"/>
</dbReference>
<dbReference type="PANTHER" id="PTHR23502:SF132">
    <property type="entry name" value="POLYAMINE TRANSPORTER 2-RELATED"/>
    <property type="match status" value="1"/>
</dbReference>
<dbReference type="Proteomes" id="UP001208017">
    <property type="component" value="Unassembled WGS sequence"/>
</dbReference>
<reference evidence="10 11" key="1">
    <citation type="submission" date="2022-11" db="EMBL/GenBank/DDBJ databases">
        <title>Study of microbial diversity in lake waters.</title>
        <authorList>
            <person name="Zhang J."/>
        </authorList>
    </citation>
    <scope>NUCLEOTIDE SEQUENCE [LARGE SCALE GENOMIC DNA]</scope>
    <source>
        <strain evidence="10 11">DT12</strain>
    </source>
</reference>